<feature type="transmembrane region" description="Helical" evidence="8">
    <location>
        <begin position="432"/>
        <end position="454"/>
    </location>
</feature>
<feature type="transmembrane region" description="Helical" evidence="8">
    <location>
        <begin position="21"/>
        <end position="41"/>
    </location>
</feature>
<sequence length="595" mass="66272">MGTDSLLMWSGDSKCGKSKEVWVLGMFILLMGFSISFFVMFLYLSSLDWGSCVIMSVSVGNRFLLDLSFPFLLDWVSLSFGAVVCFISSWVVMYSRFYMADEVFLLRFLSLVILFVLSMNLLIFSPSILSLMVGWDGLGVVSFLLVVYYSNSESYSAGMITVFSNRVGDVFFIIFIVFCCSCLDFSFFGSMCYLKEGLWAVGLCVFLGSITKSAQLPFCAWLPAAMAAPTPVSTLVHSSTLVTAGVYVVFRFGFMMSDNMKTCLLMISIITFFLASLSGIYEVDLKKVVALSTLSQVSMMMLALGLGCMSLAFFHLLVHAFFKALMFMCVGSVIACSGGVQDIRFLSSFWKKLPLSMSWYCISIACLCGLPFMSGFFSKDLIVEKVLGSSCGVFLFLLCLISVTLTVCYSTRSLSLLFKSQENIFLSVSSDGNIFLSVSLFGLGFGGFFGGFFLQNLLVEGMLFIQPSSPMKPLILFFLLFGLFLTWFSFESKMWSPGGLFSSSPFLRLRSNMFFLPFLTGNLTGYMFMYYSSLMVKYIEGFWVSKMLWEAGFGKVARLSGTKIRGFSGYELSDIGFSLILVGFVFILSFLLFFN</sequence>
<feature type="transmembrane region" description="Helical" evidence="8">
    <location>
        <begin position="104"/>
        <end position="124"/>
    </location>
</feature>
<dbReference type="GO" id="GO:0042773">
    <property type="term" value="P:ATP synthesis coupled electron transport"/>
    <property type="evidence" value="ECO:0007669"/>
    <property type="project" value="InterPro"/>
</dbReference>
<dbReference type="InterPro" id="IPR001516">
    <property type="entry name" value="Proton_antipo_N"/>
</dbReference>
<protein>
    <recommendedName>
        <fullName evidence="3 8">NADH-ubiquinone oxidoreductase chain 5</fullName>
        <ecNumber evidence="2 8">7.1.1.2</ecNumber>
    </recommendedName>
</protein>
<feature type="domain" description="NADH:quinone oxidoreductase/Mrp antiporter transmembrane" evidence="9">
    <location>
        <begin position="126"/>
        <end position="400"/>
    </location>
</feature>
<evidence type="ECO:0000256" key="5">
    <source>
        <dbReference type="ARBA" id="ARBA00022989"/>
    </source>
</evidence>
<feature type="transmembrane region" description="Helical" evidence="8">
    <location>
        <begin position="575"/>
        <end position="594"/>
    </location>
</feature>
<evidence type="ECO:0000256" key="1">
    <source>
        <dbReference type="ARBA" id="ARBA00004141"/>
    </source>
</evidence>
<keyword evidence="6 8" id="KW-0472">Membrane</keyword>
<dbReference type="AlphaFoldDB" id="A0A0A0Q9W5"/>
<feature type="transmembrane region" description="Helical" evidence="8">
    <location>
        <begin position="353"/>
        <end position="373"/>
    </location>
</feature>
<dbReference type="GO" id="GO:0015990">
    <property type="term" value="P:electron transport coupled proton transport"/>
    <property type="evidence" value="ECO:0007669"/>
    <property type="project" value="TreeGrafter"/>
</dbReference>
<feature type="transmembrane region" description="Helical" evidence="8">
    <location>
        <begin position="72"/>
        <end position="92"/>
    </location>
</feature>
<evidence type="ECO:0000256" key="2">
    <source>
        <dbReference type="ARBA" id="ARBA00012944"/>
    </source>
</evidence>
<keyword evidence="8 11" id="KW-0496">Mitochondrion</keyword>
<keyword evidence="8" id="KW-0520">NAD</keyword>
<keyword evidence="4 8" id="KW-0812">Transmembrane</keyword>
<comment type="subcellular location">
    <subcellularLocation>
        <location evidence="1">Membrane</location>
        <topology evidence="1">Multi-pass membrane protein</topology>
    </subcellularLocation>
</comment>
<feature type="transmembrane region" description="Helical" evidence="8">
    <location>
        <begin position="511"/>
        <end position="531"/>
    </location>
</feature>
<dbReference type="InterPro" id="IPR003945">
    <property type="entry name" value="NU5C-like"/>
</dbReference>
<dbReference type="Pfam" id="PF00361">
    <property type="entry name" value="Proton_antipo_M"/>
    <property type="match status" value="1"/>
</dbReference>
<feature type="transmembrane region" description="Helical" evidence="8">
    <location>
        <begin position="230"/>
        <end position="250"/>
    </location>
</feature>
<evidence type="ECO:0000256" key="6">
    <source>
        <dbReference type="ARBA" id="ARBA00023136"/>
    </source>
</evidence>
<evidence type="ECO:0000256" key="3">
    <source>
        <dbReference type="ARBA" id="ARBA00021096"/>
    </source>
</evidence>
<feature type="transmembrane region" description="Helical" evidence="8">
    <location>
        <begin position="474"/>
        <end position="490"/>
    </location>
</feature>
<organism evidence="11">
    <name type="scientific">Mactra chinensis</name>
    <name type="common">Sunray surf clam</name>
    <dbReference type="NCBI Taxonomy" id="339787"/>
    <lineage>
        <taxon>Eukaryota</taxon>
        <taxon>Metazoa</taxon>
        <taxon>Spiralia</taxon>
        <taxon>Lophotrochozoa</taxon>
        <taxon>Mollusca</taxon>
        <taxon>Bivalvia</taxon>
        <taxon>Autobranchia</taxon>
        <taxon>Heteroconchia</taxon>
        <taxon>Euheterodonta</taxon>
        <taxon>Imparidentia</taxon>
        <taxon>Neoheterodontei</taxon>
        <taxon>Venerida</taxon>
        <taxon>Mactroidea</taxon>
        <taxon>Mactridae</taxon>
        <taxon>Mactra</taxon>
    </lineage>
</organism>
<dbReference type="InterPro" id="IPR001750">
    <property type="entry name" value="ND/Mrp_TM"/>
</dbReference>
<evidence type="ECO:0000313" key="11">
    <source>
        <dbReference type="EMBL" id="AII19517.1"/>
    </source>
</evidence>
<proteinExistence type="inferred from homology"/>
<keyword evidence="8" id="KW-0813">Transport</keyword>
<dbReference type="CTD" id="4540"/>
<comment type="similarity">
    <text evidence="8">Belongs to the complex I subunit 5 family.</text>
</comment>
<feature type="transmembrane region" description="Helical" evidence="8">
    <location>
        <begin position="131"/>
        <end position="150"/>
    </location>
</feature>
<dbReference type="PANTHER" id="PTHR42829:SF2">
    <property type="entry name" value="NADH-UBIQUINONE OXIDOREDUCTASE CHAIN 5"/>
    <property type="match status" value="1"/>
</dbReference>
<dbReference type="RefSeq" id="YP_009104588.1">
    <property type="nucleotide sequence ID" value="NC_025510.1"/>
</dbReference>
<feature type="transmembrane region" description="Helical" evidence="8">
    <location>
        <begin position="393"/>
        <end position="411"/>
    </location>
</feature>
<dbReference type="PRINTS" id="PR01434">
    <property type="entry name" value="NADHDHGNASE5"/>
</dbReference>
<evidence type="ECO:0000256" key="7">
    <source>
        <dbReference type="ARBA" id="ARBA00049551"/>
    </source>
</evidence>
<gene>
    <name evidence="11" type="primary">ND5</name>
</gene>
<reference evidence="11" key="1">
    <citation type="journal article" date="2014" name="Comp. Biochem. Physiol. Part D Genomics Proteomics">
        <title>Comparative mitogenomic analysis reveals cryptic species: A case study in Mactridae (Mollusca: Bivalvia).</title>
        <authorList>
            <person name="Shen X."/>
            <person name="Meng X.P."/>
            <person name="Chu K.H."/>
            <person name="Zhao N.N."/>
            <person name="Tian M."/>
            <person name="Liang M."/>
            <person name="Hao J."/>
        </authorList>
    </citation>
    <scope>NUCLEOTIDE SEQUENCE</scope>
</reference>
<comment type="function">
    <text evidence="8">Core subunit of the mitochondrial membrane respiratory chain NADH dehydrogenase (Complex I) which catalyzes electron transfer from NADH through the respiratory chain, using ubiquinone as an electron acceptor. Essential for the catalytic activity and assembly of complex I.</text>
</comment>
<feature type="domain" description="NADH-Ubiquinone oxidoreductase (complex I) chain 5 N-terminal" evidence="10">
    <location>
        <begin position="65"/>
        <end position="108"/>
    </location>
</feature>
<comment type="catalytic activity">
    <reaction evidence="7 8">
        <text>a ubiquinone + NADH + 5 H(+)(in) = a ubiquinol + NAD(+) + 4 H(+)(out)</text>
        <dbReference type="Rhea" id="RHEA:29091"/>
        <dbReference type="Rhea" id="RHEA-COMP:9565"/>
        <dbReference type="Rhea" id="RHEA-COMP:9566"/>
        <dbReference type="ChEBI" id="CHEBI:15378"/>
        <dbReference type="ChEBI" id="CHEBI:16389"/>
        <dbReference type="ChEBI" id="CHEBI:17976"/>
        <dbReference type="ChEBI" id="CHEBI:57540"/>
        <dbReference type="ChEBI" id="CHEBI:57945"/>
        <dbReference type="EC" id="7.1.1.2"/>
    </reaction>
</comment>
<dbReference type="EC" id="7.1.1.2" evidence="2 8"/>
<keyword evidence="8" id="KW-0830">Ubiquinone</keyword>
<dbReference type="PANTHER" id="PTHR42829">
    <property type="entry name" value="NADH-UBIQUINONE OXIDOREDUCTASE CHAIN 5"/>
    <property type="match status" value="1"/>
</dbReference>
<dbReference type="GO" id="GO:0016020">
    <property type="term" value="C:membrane"/>
    <property type="evidence" value="ECO:0007669"/>
    <property type="project" value="UniProtKB-SubCell"/>
</dbReference>
<evidence type="ECO:0000256" key="8">
    <source>
        <dbReference type="RuleBase" id="RU003404"/>
    </source>
</evidence>
<dbReference type="Pfam" id="PF00662">
    <property type="entry name" value="Proton_antipo_N"/>
    <property type="match status" value="1"/>
</dbReference>
<feature type="transmembrane region" description="Helical" evidence="8">
    <location>
        <begin position="170"/>
        <end position="188"/>
    </location>
</feature>
<feature type="transmembrane region" description="Helical" evidence="8">
    <location>
        <begin position="262"/>
        <end position="281"/>
    </location>
</feature>
<dbReference type="GO" id="GO:0008137">
    <property type="term" value="F:NADH dehydrogenase (ubiquinone) activity"/>
    <property type="evidence" value="ECO:0007669"/>
    <property type="project" value="UniProtKB-EC"/>
</dbReference>
<evidence type="ECO:0000259" key="9">
    <source>
        <dbReference type="Pfam" id="PF00361"/>
    </source>
</evidence>
<dbReference type="GeneID" id="22158122"/>
<evidence type="ECO:0000259" key="10">
    <source>
        <dbReference type="Pfam" id="PF00662"/>
    </source>
</evidence>
<geneLocation type="mitochondrion" evidence="11"/>
<dbReference type="EMBL" id="KJ754823">
    <property type="protein sequence ID" value="AII19517.1"/>
    <property type="molecule type" value="Genomic_DNA"/>
</dbReference>
<name>A0A0A0Q9W5_MACCH</name>
<feature type="transmembrane region" description="Helical" evidence="8">
    <location>
        <begin position="301"/>
        <end position="322"/>
    </location>
</feature>
<evidence type="ECO:0000256" key="4">
    <source>
        <dbReference type="ARBA" id="ARBA00022692"/>
    </source>
</evidence>
<keyword evidence="5 8" id="KW-1133">Transmembrane helix</keyword>
<accession>A0A0A0Q9W5</accession>
<dbReference type="GO" id="GO:0003954">
    <property type="term" value="F:NADH dehydrogenase activity"/>
    <property type="evidence" value="ECO:0007669"/>
    <property type="project" value="TreeGrafter"/>
</dbReference>